<proteinExistence type="predicted"/>
<keyword evidence="1" id="KW-0119">Carbohydrate metabolism</keyword>
<dbReference type="PROSITE" id="PS50853">
    <property type="entry name" value="FN3"/>
    <property type="match status" value="1"/>
</dbReference>
<evidence type="ECO:0000259" key="6">
    <source>
        <dbReference type="PROSITE" id="PS51173"/>
    </source>
</evidence>
<dbReference type="InterPro" id="IPR003961">
    <property type="entry name" value="FN3_dom"/>
</dbReference>
<dbReference type="GO" id="GO:0000272">
    <property type="term" value="P:polysaccharide catabolic process"/>
    <property type="evidence" value="ECO:0007669"/>
    <property type="project" value="UniProtKB-KW"/>
</dbReference>
<gene>
    <name evidence="7" type="ordered locus">BN6_38120</name>
</gene>
<dbReference type="KEGG" id="sesp:BN6_38120"/>
<feature type="chain" id="PRO_5003834054" evidence="4">
    <location>
        <begin position="26"/>
        <end position="552"/>
    </location>
</feature>
<evidence type="ECO:0000256" key="4">
    <source>
        <dbReference type="SAM" id="SignalP"/>
    </source>
</evidence>
<dbReference type="RefSeq" id="WP_015101215.1">
    <property type="nucleotide sequence ID" value="NC_019673.1"/>
</dbReference>
<dbReference type="SMART" id="SM00637">
    <property type="entry name" value="CBD_II"/>
    <property type="match status" value="1"/>
</dbReference>
<dbReference type="SUPFAM" id="SSF51126">
    <property type="entry name" value="Pectin lyase-like"/>
    <property type="match status" value="1"/>
</dbReference>
<dbReference type="Proteomes" id="UP000006281">
    <property type="component" value="Chromosome"/>
</dbReference>
<evidence type="ECO:0000256" key="2">
    <source>
        <dbReference type="ARBA" id="ARBA00023295"/>
    </source>
</evidence>
<dbReference type="Pfam" id="PF00553">
    <property type="entry name" value="CBM_2"/>
    <property type="match status" value="1"/>
</dbReference>
<accession>K0K3L8</accession>
<dbReference type="HOGENOM" id="CLU_041027_0_0_11"/>
<dbReference type="STRING" id="1179773.BN6_38120"/>
<dbReference type="eggNOG" id="COG3420">
    <property type="taxonomic scope" value="Bacteria"/>
</dbReference>
<dbReference type="Pfam" id="PF00041">
    <property type="entry name" value="fn3"/>
    <property type="match status" value="1"/>
</dbReference>
<evidence type="ECO:0000256" key="3">
    <source>
        <dbReference type="ARBA" id="ARBA00023326"/>
    </source>
</evidence>
<protein>
    <submittedName>
        <fullName evidence="7">Uncharacterized protein</fullName>
    </submittedName>
</protein>
<dbReference type="InterPro" id="IPR036116">
    <property type="entry name" value="FN3_sf"/>
</dbReference>
<keyword evidence="2" id="KW-0378">Hydrolase</keyword>
<feature type="signal peptide" evidence="4">
    <location>
        <begin position="1"/>
        <end position="25"/>
    </location>
</feature>
<dbReference type="SUPFAM" id="SSF49384">
    <property type="entry name" value="Carbohydrate-binding domain"/>
    <property type="match status" value="1"/>
</dbReference>
<dbReference type="Gene3D" id="2.60.40.10">
    <property type="entry name" value="Immunoglobulins"/>
    <property type="match status" value="1"/>
</dbReference>
<evidence type="ECO:0000259" key="5">
    <source>
        <dbReference type="PROSITE" id="PS50853"/>
    </source>
</evidence>
<dbReference type="InterPro" id="IPR008965">
    <property type="entry name" value="CBM2/CBM3_carb-bd_dom_sf"/>
</dbReference>
<dbReference type="CDD" id="cd00063">
    <property type="entry name" value="FN3"/>
    <property type="match status" value="1"/>
</dbReference>
<dbReference type="Gene3D" id="2.60.40.290">
    <property type="match status" value="1"/>
</dbReference>
<dbReference type="EMBL" id="HE804045">
    <property type="protein sequence ID" value="CCH31103.1"/>
    <property type="molecule type" value="Genomic_DNA"/>
</dbReference>
<feature type="domain" description="CBM2" evidence="6">
    <location>
        <begin position="21"/>
        <end position="130"/>
    </location>
</feature>
<dbReference type="InterPro" id="IPR001919">
    <property type="entry name" value="CBD2"/>
</dbReference>
<dbReference type="OrthoDB" id="264773at2"/>
<dbReference type="AlphaFoldDB" id="K0K3L8"/>
<evidence type="ECO:0000313" key="7">
    <source>
        <dbReference type="EMBL" id="CCH31103.1"/>
    </source>
</evidence>
<dbReference type="PROSITE" id="PS51173">
    <property type="entry name" value="CBM2"/>
    <property type="match status" value="1"/>
</dbReference>
<dbReference type="SUPFAM" id="SSF49265">
    <property type="entry name" value="Fibronectin type III"/>
    <property type="match status" value="1"/>
</dbReference>
<reference evidence="7 8" key="1">
    <citation type="journal article" date="2012" name="BMC Genomics">
        <title>Complete genome sequence of Saccharothrix espanaensis DSM 44229T and comparison to the other completely sequenced Pseudonocardiaceae.</title>
        <authorList>
            <person name="Strobel T."/>
            <person name="Al-Dilaimi A."/>
            <person name="Blom J."/>
            <person name="Gessner A."/>
            <person name="Kalinowski J."/>
            <person name="Luzhetska M."/>
            <person name="Puhler A."/>
            <person name="Szczepanowski R."/>
            <person name="Bechthold A."/>
            <person name="Ruckert C."/>
        </authorList>
    </citation>
    <scope>NUCLEOTIDE SEQUENCE [LARGE SCALE GENOMIC DNA]</scope>
    <source>
        <strain evidence="8">ATCC 51144 / DSM 44229 / JCM 9112 / NBRC 15066 / NRRL 15764</strain>
    </source>
</reference>
<dbReference type="eggNOG" id="COG3469">
    <property type="taxonomic scope" value="Bacteria"/>
</dbReference>
<dbReference type="InterPro" id="IPR039448">
    <property type="entry name" value="Beta_helix"/>
</dbReference>
<dbReference type="Pfam" id="PF13229">
    <property type="entry name" value="Beta_helix"/>
    <property type="match status" value="1"/>
</dbReference>
<sequence length="552" mass="56048">MRKRLSAVAVACAALTAVLSPPAHAAAARVTAEFSQDSVWSTGYGGRFALTNTGDADSTGWVVEFDLPAGTAVTNSWNSVLTRTGQHFRFANAGFNGKIRPGGTAGFGFNVSGPGLPASCTVNGAPCAGGGPAPDTTPPTTPGPPLATGVTSTSISLLWKESTDNVGVVEYQVLHGSTVVATSTTTAATVGALTPDTAYAFTVRARDAAGNTSPAGSPVAARTSPASGGSTVDVATAAQLQAALTAAAPGQTIRLAAGVYRGSFATTRPGTAGAPITLTGPADAVLVNDGPSGDAPSCPAPTAGWDPGYGLWLYDAPHWNLTGFTVRESKKGIVADNSHHTVISRVSVHHVDEEGVHFRRSSADSVLRDSTITDTGLVQPGYGEGVYLGSANSNWGCHGNSGGVDRSDRVQVLGNRIGPNIAAEPIDVKEGTFHGVIRGNTFDGKGISGQNSADSWIDVKGVGYTIEDNTGTFGSPGTFANGYETHNPATTPSFANGCGNVWRGNRSDLGGVGQYAIKITSTSKCSALPNVVHASNTVTRAVNGLTNVPVTP</sequence>
<dbReference type="InterPro" id="IPR012291">
    <property type="entry name" value="CBM2_carb-bd_dom_sf"/>
</dbReference>
<dbReference type="PATRIC" id="fig|1179773.3.peg.3813"/>
<keyword evidence="4" id="KW-0732">Signal</keyword>
<evidence type="ECO:0000256" key="1">
    <source>
        <dbReference type="ARBA" id="ARBA00023277"/>
    </source>
</evidence>
<organism evidence="7 8">
    <name type="scientific">Saccharothrix espanaensis (strain ATCC 51144 / DSM 44229 / JCM 9112 / NBRC 15066 / NRRL 15764)</name>
    <dbReference type="NCBI Taxonomy" id="1179773"/>
    <lineage>
        <taxon>Bacteria</taxon>
        <taxon>Bacillati</taxon>
        <taxon>Actinomycetota</taxon>
        <taxon>Actinomycetes</taxon>
        <taxon>Pseudonocardiales</taxon>
        <taxon>Pseudonocardiaceae</taxon>
        <taxon>Saccharothrix</taxon>
    </lineage>
</organism>
<keyword evidence="3" id="KW-0624">Polysaccharide degradation</keyword>
<evidence type="ECO:0000313" key="8">
    <source>
        <dbReference type="Proteomes" id="UP000006281"/>
    </source>
</evidence>
<feature type="domain" description="Fibronectin type-III" evidence="5">
    <location>
        <begin position="141"/>
        <end position="226"/>
    </location>
</feature>
<dbReference type="GO" id="GO:0004553">
    <property type="term" value="F:hydrolase activity, hydrolyzing O-glycosyl compounds"/>
    <property type="evidence" value="ECO:0007669"/>
    <property type="project" value="InterPro"/>
</dbReference>
<dbReference type="InterPro" id="IPR011050">
    <property type="entry name" value="Pectin_lyase_fold/virulence"/>
</dbReference>
<keyword evidence="2" id="KW-0326">Glycosidase</keyword>
<dbReference type="SMART" id="SM00060">
    <property type="entry name" value="FN3"/>
    <property type="match status" value="1"/>
</dbReference>
<dbReference type="InterPro" id="IPR013783">
    <property type="entry name" value="Ig-like_fold"/>
</dbReference>
<dbReference type="InterPro" id="IPR012334">
    <property type="entry name" value="Pectin_lyas_fold"/>
</dbReference>
<dbReference type="Gene3D" id="2.160.20.10">
    <property type="entry name" value="Single-stranded right-handed beta-helix, Pectin lyase-like"/>
    <property type="match status" value="1"/>
</dbReference>
<name>K0K3L8_SACES</name>
<keyword evidence="8" id="KW-1185">Reference proteome</keyword>
<dbReference type="GO" id="GO:0030247">
    <property type="term" value="F:polysaccharide binding"/>
    <property type="evidence" value="ECO:0007669"/>
    <property type="project" value="UniProtKB-UniRule"/>
</dbReference>